<comment type="caution">
    <text evidence="2">The sequence shown here is derived from an EMBL/GenBank/DDBJ whole genome shotgun (WGS) entry which is preliminary data.</text>
</comment>
<dbReference type="Proteomes" id="UP000284109">
    <property type="component" value="Unassembled WGS sequence"/>
</dbReference>
<evidence type="ECO:0000313" key="3">
    <source>
        <dbReference type="Proteomes" id="UP000284109"/>
    </source>
</evidence>
<sequence length="111" mass="12595">MHPKIIKILEVSYLIIQFVIIIIYMFQLPLILNNETGLGYLIFIDYLLGTVEFFLGFCSMLSYIKNSEIRYLTICSYIPLLILIEGGIIAMLGSILIALATASKFLILQNN</sequence>
<keyword evidence="1" id="KW-0472">Membrane</keyword>
<keyword evidence="3" id="KW-1185">Reference proteome</keyword>
<protein>
    <submittedName>
        <fullName evidence="2">Uncharacterized protein</fullName>
    </submittedName>
</protein>
<evidence type="ECO:0000313" key="2">
    <source>
        <dbReference type="EMBL" id="RHW51198.1"/>
    </source>
</evidence>
<feature type="transmembrane region" description="Helical" evidence="1">
    <location>
        <begin position="12"/>
        <end position="32"/>
    </location>
</feature>
<dbReference type="EMBL" id="QOCR01000002">
    <property type="protein sequence ID" value="RHW51198.1"/>
    <property type="molecule type" value="Genomic_DNA"/>
</dbReference>
<keyword evidence="1" id="KW-0812">Transmembrane</keyword>
<evidence type="ECO:0000256" key="1">
    <source>
        <dbReference type="SAM" id="Phobius"/>
    </source>
</evidence>
<reference evidence="2 3" key="1">
    <citation type="submission" date="2018-07" db="EMBL/GenBank/DDBJ databases">
        <title>Genome sequences of six Lactobacillus spp. isolated from bumble bee guts.</title>
        <authorList>
            <person name="Motta E.V.S."/>
            <person name="Moran N.A."/>
        </authorList>
    </citation>
    <scope>NUCLEOTIDE SEQUENCE [LARGE SCALE GENOMIC DNA]</scope>
    <source>
        <strain evidence="2 3">BI-1.1</strain>
    </source>
</reference>
<proteinExistence type="predicted"/>
<accession>A0A3R6ZDF8</accession>
<dbReference type="AlphaFoldDB" id="A0A3R6ZDF8"/>
<gene>
    <name evidence="2" type="ORF">DS831_04020</name>
</gene>
<feature type="transmembrane region" description="Helical" evidence="1">
    <location>
        <begin position="38"/>
        <end position="64"/>
    </location>
</feature>
<organism evidence="2 3">
    <name type="scientific">Bombilactobacillus bombi</name>
    <dbReference type="NCBI Taxonomy" id="1303590"/>
    <lineage>
        <taxon>Bacteria</taxon>
        <taxon>Bacillati</taxon>
        <taxon>Bacillota</taxon>
        <taxon>Bacilli</taxon>
        <taxon>Lactobacillales</taxon>
        <taxon>Lactobacillaceae</taxon>
        <taxon>Bombilactobacillus</taxon>
    </lineage>
</organism>
<name>A0A3R6ZDF8_9LACO</name>
<keyword evidence="1" id="KW-1133">Transmembrane helix</keyword>
<feature type="transmembrane region" description="Helical" evidence="1">
    <location>
        <begin position="76"/>
        <end position="102"/>
    </location>
</feature>
<dbReference type="RefSeq" id="WP_118900646.1">
    <property type="nucleotide sequence ID" value="NZ_QOCR01000002.1"/>
</dbReference>